<name>A0A1P8K549_9BURK</name>
<keyword evidence="4" id="KW-1185">Reference proteome</keyword>
<feature type="region of interest" description="Disordered" evidence="1">
    <location>
        <begin position="256"/>
        <end position="279"/>
    </location>
</feature>
<dbReference type="AlphaFoldDB" id="A0A1P8K549"/>
<dbReference type="EMBL" id="CP019239">
    <property type="protein sequence ID" value="APW41144.1"/>
    <property type="molecule type" value="Genomic_DNA"/>
</dbReference>
<dbReference type="STRING" id="1484693.RS694_00340"/>
<evidence type="ECO:0000256" key="2">
    <source>
        <dbReference type="SAM" id="SignalP"/>
    </source>
</evidence>
<dbReference type="RefSeq" id="WP_029706336.1">
    <property type="nucleotide sequence ID" value="NZ_CP019239.1"/>
</dbReference>
<dbReference type="Proteomes" id="UP000186110">
    <property type="component" value="Chromosome"/>
</dbReference>
<proteinExistence type="predicted"/>
<accession>A0A1P8K549</accession>
<keyword evidence="2" id="KW-0732">Signal</keyword>
<evidence type="ECO:0000313" key="4">
    <source>
        <dbReference type="Proteomes" id="UP000186110"/>
    </source>
</evidence>
<organism evidence="3 4">
    <name type="scientific">Rhodoferax saidenbachensis</name>
    <dbReference type="NCBI Taxonomy" id="1484693"/>
    <lineage>
        <taxon>Bacteria</taxon>
        <taxon>Pseudomonadati</taxon>
        <taxon>Pseudomonadota</taxon>
        <taxon>Betaproteobacteria</taxon>
        <taxon>Burkholderiales</taxon>
        <taxon>Comamonadaceae</taxon>
        <taxon>Rhodoferax</taxon>
    </lineage>
</organism>
<dbReference type="KEGG" id="rsb:RS694_00340"/>
<evidence type="ECO:0000256" key="1">
    <source>
        <dbReference type="SAM" id="MobiDB-lite"/>
    </source>
</evidence>
<gene>
    <name evidence="3" type="ORF">RS694_00340</name>
</gene>
<dbReference type="PROSITE" id="PS51257">
    <property type="entry name" value="PROKAR_LIPOPROTEIN"/>
    <property type="match status" value="1"/>
</dbReference>
<reference evidence="3 4" key="1">
    <citation type="submission" date="2017-01" db="EMBL/GenBank/DDBJ databases">
        <authorList>
            <person name="Mah S.A."/>
            <person name="Swanson W.J."/>
            <person name="Moy G.W."/>
            <person name="Vacquier V.D."/>
        </authorList>
    </citation>
    <scope>NUCLEOTIDE SEQUENCE [LARGE SCALE GENOMIC DNA]</scope>
    <source>
        <strain evidence="3 4">DSM 22694</strain>
    </source>
</reference>
<evidence type="ECO:0000313" key="3">
    <source>
        <dbReference type="EMBL" id="APW41144.1"/>
    </source>
</evidence>
<sequence>MRHNIAACVGLGVLVATGSCQAQVDYNAIQAGTLLDGKGIRIGAFIKPLPLPQGHWLVVSRNDEALGLTGGRAEMSPPTTGSVTLTLKSTDAGNGIAAMLVGFTPDSTPVRWLGEYCPNKQFPIVDNLGTEATSIASACAEGQWYASGFRNWIASAASQPQKNIQTIFGGLTPYAKEMPNAHAAIRLSARRDRGRSLNYAVYARLPANFMPSGGRFETQVREWVHTAGLALLDTVNNRESAIPAFPPVEEVPLASPFPNEAPAKTPPAKPIALFPGTQG</sequence>
<protein>
    <submittedName>
        <fullName evidence="3">Uncharacterized protein</fullName>
    </submittedName>
</protein>
<feature type="signal peptide" evidence="2">
    <location>
        <begin position="1"/>
        <end position="22"/>
    </location>
</feature>
<feature type="chain" id="PRO_5010264444" evidence="2">
    <location>
        <begin position="23"/>
        <end position="279"/>
    </location>
</feature>